<dbReference type="Pfam" id="PF00854">
    <property type="entry name" value="PTR2"/>
    <property type="match status" value="1"/>
</dbReference>
<accession>A0ABT4VRV6</accession>
<dbReference type="Proteomes" id="UP001148313">
    <property type="component" value="Unassembled WGS sequence"/>
</dbReference>
<feature type="transmembrane region" description="Helical" evidence="8">
    <location>
        <begin position="21"/>
        <end position="48"/>
    </location>
</feature>
<dbReference type="NCBIfam" id="TIGR00924">
    <property type="entry name" value="yjdL_sub1_fam"/>
    <property type="match status" value="1"/>
</dbReference>
<keyword evidence="10" id="KW-1185">Reference proteome</keyword>
<keyword evidence="3" id="KW-1003">Cell membrane</keyword>
<protein>
    <submittedName>
        <fullName evidence="9">Oligopeptide:H+ symporter</fullName>
    </submittedName>
</protein>
<feature type="transmembrane region" description="Helical" evidence="8">
    <location>
        <begin position="467"/>
        <end position="486"/>
    </location>
</feature>
<organism evidence="9 10">
    <name type="scientific">Hoeflea poritis</name>
    <dbReference type="NCBI Taxonomy" id="2993659"/>
    <lineage>
        <taxon>Bacteria</taxon>
        <taxon>Pseudomonadati</taxon>
        <taxon>Pseudomonadota</taxon>
        <taxon>Alphaproteobacteria</taxon>
        <taxon>Hyphomicrobiales</taxon>
        <taxon>Rhizobiaceae</taxon>
        <taxon>Hoeflea</taxon>
    </lineage>
</organism>
<evidence type="ECO:0000256" key="1">
    <source>
        <dbReference type="ARBA" id="ARBA00004651"/>
    </source>
</evidence>
<proteinExistence type="predicted"/>
<dbReference type="PANTHER" id="PTHR23517">
    <property type="entry name" value="RESISTANCE PROTEIN MDTM, PUTATIVE-RELATED-RELATED"/>
    <property type="match status" value="1"/>
</dbReference>
<evidence type="ECO:0000256" key="7">
    <source>
        <dbReference type="ARBA" id="ARBA00023136"/>
    </source>
</evidence>
<dbReference type="Gene3D" id="1.20.1250.20">
    <property type="entry name" value="MFS general substrate transporter like domains"/>
    <property type="match status" value="1"/>
</dbReference>
<feature type="transmembrane region" description="Helical" evidence="8">
    <location>
        <begin position="86"/>
        <end position="105"/>
    </location>
</feature>
<name>A0ABT4VRV6_9HYPH</name>
<reference evidence="9" key="1">
    <citation type="submission" date="2022-11" db="EMBL/GenBank/DDBJ databases">
        <title>Hoeflea poritis sp. nov., isolated from scleractinian coral Porites lutea.</title>
        <authorList>
            <person name="Zhang G."/>
            <person name="Wei Q."/>
            <person name="Cai L."/>
        </authorList>
    </citation>
    <scope>NUCLEOTIDE SEQUENCE</scope>
    <source>
        <strain evidence="9">E7-10</strain>
    </source>
</reference>
<feature type="transmembrane region" description="Helical" evidence="8">
    <location>
        <begin position="111"/>
        <end position="138"/>
    </location>
</feature>
<dbReference type="InterPro" id="IPR050171">
    <property type="entry name" value="MFS_Transporters"/>
</dbReference>
<dbReference type="InterPro" id="IPR000109">
    <property type="entry name" value="POT_fam"/>
</dbReference>
<evidence type="ECO:0000256" key="2">
    <source>
        <dbReference type="ARBA" id="ARBA00022448"/>
    </source>
</evidence>
<dbReference type="InterPro" id="IPR005279">
    <property type="entry name" value="Dipep/tripep_permease"/>
</dbReference>
<comment type="caution">
    <text evidence="9">The sequence shown here is derived from an EMBL/GenBank/DDBJ whole genome shotgun (WGS) entry which is preliminary data.</text>
</comment>
<keyword evidence="5" id="KW-0653">Protein transport</keyword>
<evidence type="ECO:0000256" key="5">
    <source>
        <dbReference type="ARBA" id="ARBA00022856"/>
    </source>
</evidence>
<feature type="transmembrane region" description="Helical" evidence="8">
    <location>
        <begin position="218"/>
        <end position="237"/>
    </location>
</feature>
<keyword evidence="5" id="KW-0571">Peptide transport</keyword>
<dbReference type="RefSeq" id="WP_271091270.1">
    <property type="nucleotide sequence ID" value="NZ_JAPJZH010000013.1"/>
</dbReference>
<dbReference type="InterPro" id="IPR036259">
    <property type="entry name" value="MFS_trans_sf"/>
</dbReference>
<evidence type="ECO:0000313" key="9">
    <source>
        <dbReference type="EMBL" id="MDA4847445.1"/>
    </source>
</evidence>
<dbReference type="EMBL" id="JAPJZH010000013">
    <property type="protein sequence ID" value="MDA4847445.1"/>
    <property type="molecule type" value="Genomic_DNA"/>
</dbReference>
<feature type="transmembrane region" description="Helical" evidence="8">
    <location>
        <begin position="150"/>
        <end position="170"/>
    </location>
</feature>
<feature type="transmembrane region" description="Helical" evidence="8">
    <location>
        <begin position="176"/>
        <end position="197"/>
    </location>
</feature>
<evidence type="ECO:0000256" key="3">
    <source>
        <dbReference type="ARBA" id="ARBA00022475"/>
    </source>
</evidence>
<gene>
    <name evidence="9" type="ORF">OOZ53_18935</name>
</gene>
<dbReference type="CDD" id="cd17346">
    <property type="entry name" value="MFS_DtpA_like"/>
    <property type="match status" value="1"/>
</dbReference>
<feature type="transmembrane region" description="Helical" evidence="8">
    <location>
        <begin position="424"/>
        <end position="447"/>
    </location>
</feature>
<feature type="transmembrane region" description="Helical" evidence="8">
    <location>
        <begin position="323"/>
        <end position="344"/>
    </location>
</feature>
<keyword evidence="7 8" id="KW-0472">Membrane</keyword>
<dbReference type="SUPFAM" id="SSF103473">
    <property type="entry name" value="MFS general substrate transporter"/>
    <property type="match status" value="1"/>
</dbReference>
<evidence type="ECO:0000256" key="4">
    <source>
        <dbReference type="ARBA" id="ARBA00022692"/>
    </source>
</evidence>
<dbReference type="PANTHER" id="PTHR23517:SF15">
    <property type="entry name" value="PROTON-DEPENDENT OLIGOPEPTIDE FAMILY TRANSPORT PROTEIN"/>
    <property type="match status" value="1"/>
</dbReference>
<feature type="transmembrane region" description="Helical" evidence="8">
    <location>
        <begin position="243"/>
        <end position="265"/>
    </location>
</feature>
<feature type="transmembrane region" description="Helical" evidence="8">
    <location>
        <begin position="356"/>
        <end position="377"/>
    </location>
</feature>
<feature type="transmembrane region" description="Helical" evidence="8">
    <location>
        <begin position="383"/>
        <end position="403"/>
    </location>
</feature>
<sequence length="499" mass="52420">MLPHNIPLLKSPAAMKSQPKGFYLLFLVELCERYGFYTAIFLLVPYAIGNVGFSEVEASLLYGTYTALIYSTTFAGGIIADRLLGFRAATLAGLAIMACGSLLLATGVKAAAFIGLAALLVGNGYYKPGVSSLLGLLYDKDDPRRDSGYTLLYMGINIGGGAAALGAGLLSREFGYHTAFLIAGLGKLLAFAALLAGNRLFGGAGAAPAGRPLIRTDFAGLPNLLWLAAGTIAVVMIGNQLLFHAFAAGEIIAVICVAAFGYFLFTVLRLEAESRRRGFVMLMLFAFGVIFWAVYNQDADTILLFIGQAVDRTVFGMDVPASAFLSLNSLVIIAGAPLMSVLWFRLTSRGISPSDSARFAIGLVLLGAAYCALALAPPGAGGLISPLWLVAFFLLFSVAELLVEPIGLSMVSRLATKELMGFAMGMWFMVHALGNYSSGLLAQLATVPDGTGLAGKETISQTAFLDYGLLALAAGLLLIALLPLIARRRGAKSSNSQNG</sequence>
<evidence type="ECO:0000313" key="10">
    <source>
        <dbReference type="Proteomes" id="UP001148313"/>
    </source>
</evidence>
<keyword evidence="4 8" id="KW-0812">Transmembrane</keyword>
<evidence type="ECO:0000256" key="6">
    <source>
        <dbReference type="ARBA" id="ARBA00022989"/>
    </source>
</evidence>
<evidence type="ECO:0000256" key="8">
    <source>
        <dbReference type="SAM" id="Phobius"/>
    </source>
</evidence>
<feature type="transmembrane region" description="Helical" evidence="8">
    <location>
        <begin position="277"/>
        <end position="295"/>
    </location>
</feature>
<keyword evidence="2" id="KW-0813">Transport</keyword>
<feature type="transmembrane region" description="Helical" evidence="8">
    <location>
        <begin position="60"/>
        <end position="79"/>
    </location>
</feature>
<keyword evidence="6 8" id="KW-1133">Transmembrane helix</keyword>
<comment type="subcellular location">
    <subcellularLocation>
        <location evidence="1">Cell membrane</location>
        <topology evidence="1">Multi-pass membrane protein</topology>
    </subcellularLocation>
</comment>